<gene>
    <name evidence="1" type="ORF">JN12_02335</name>
</gene>
<dbReference type="Proteomes" id="UP000319449">
    <property type="component" value="Unassembled WGS sequence"/>
</dbReference>
<evidence type="ECO:0000313" key="1">
    <source>
        <dbReference type="EMBL" id="TWJ18884.1"/>
    </source>
</evidence>
<dbReference type="AlphaFoldDB" id="A0A562VM88"/>
<protein>
    <submittedName>
        <fullName evidence="1">Uncharacterized protein</fullName>
    </submittedName>
</protein>
<evidence type="ECO:0000313" key="2">
    <source>
        <dbReference type="Proteomes" id="UP000319449"/>
    </source>
</evidence>
<keyword evidence="2" id="KW-1185">Reference proteome</keyword>
<accession>A0A562VM88</accession>
<dbReference type="EMBL" id="VLLN01000013">
    <property type="protein sequence ID" value="TWJ18884.1"/>
    <property type="molecule type" value="Genomic_DNA"/>
</dbReference>
<comment type="caution">
    <text evidence="1">The sequence shown here is derived from an EMBL/GenBank/DDBJ whole genome shotgun (WGS) entry which is preliminary data.</text>
</comment>
<organism evidence="1 2">
    <name type="scientific">Geobacter argillaceus</name>
    <dbReference type="NCBI Taxonomy" id="345631"/>
    <lineage>
        <taxon>Bacteria</taxon>
        <taxon>Pseudomonadati</taxon>
        <taxon>Thermodesulfobacteriota</taxon>
        <taxon>Desulfuromonadia</taxon>
        <taxon>Geobacterales</taxon>
        <taxon>Geobacteraceae</taxon>
        <taxon>Geobacter</taxon>
    </lineage>
</organism>
<reference evidence="1 2" key="1">
    <citation type="submission" date="2019-07" db="EMBL/GenBank/DDBJ databases">
        <title>Genomic Encyclopedia of Archaeal and Bacterial Type Strains, Phase II (KMG-II): from individual species to whole genera.</title>
        <authorList>
            <person name="Goeker M."/>
        </authorList>
    </citation>
    <scope>NUCLEOTIDE SEQUENCE [LARGE SCALE GENOMIC DNA]</scope>
    <source>
        <strain evidence="1 2">ATCC BAA-1139</strain>
    </source>
</reference>
<proteinExistence type="predicted"/>
<sequence length="93" mass="10862">MDAKERIHGLLKEMSMEVLNYIRSQEASAKDRWVPAAQVRSKLELNFVAVPKNNKQYGEKGWLFAIIARLLEDQNLIEYKKIDGKAYCRTFWG</sequence>
<name>A0A562VM88_9BACT</name>
<dbReference type="RefSeq" id="WP_145022918.1">
    <property type="nucleotide sequence ID" value="NZ_VLLN01000013.1"/>
</dbReference>
<dbReference type="OrthoDB" id="1880051at2"/>